<dbReference type="PANTHER" id="PTHR30032">
    <property type="entry name" value="N-ACETYLMURAMOYL-L-ALANINE AMIDASE-RELATED"/>
    <property type="match status" value="1"/>
</dbReference>
<dbReference type="NCBIfam" id="TIGR02669">
    <property type="entry name" value="SpoIID_LytB"/>
    <property type="match status" value="1"/>
</dbReference>
<keyword evidence="3" id="KW-1185">Reference proteome</keyword>
<evidence type="ECO:0000313" key="2">
    <source>
        <dbReference type="EMBL" id="ACB85366.1"/>
    </source>
</evidence>
<gene>
    <name evidence="2" type="ordered locus">Nther_1794</name>
</gene>
<proteinExistence type="predicted"/>
<protein>
    <submittedName>
        <fullName evidence="2">SpoIID/LytB domain protein</fullName>
    </submittedName>
</protein>
<dbReference type="HOGENOM" id="CLU_383942_0_0_9"/>
<accession>B2A5L2</accession>
<organism evidence="2 3">
    <name type="scientific">Natranaerobius thermophilus (strain ATCC BAA-1301 / DSM 18059 / JW/NM-WN-LF)</name>
    <dbReference type="NCBI Taxonomy" id="457570"/>
    <lineage>
        <taxon>Bacteria</taxon>
        <taxon>Bacillati</taxon>
        <taxon>Bacillota</taxon>
        <taxon>Clostridia</taxon>
        <taxon>Natranaerobiales</taxon>
        <taxon>Natranaerobiaceae</taxon>
        <taxon>Natranaerobius</taxon>
    </lineage>
</organism>
<dbReference type="GO" id="GO:0030288">
    <property type="term" value="C:outer membrane-bounded periplasmic space"/>
    <property type="evidence" value="ECO:0007669"/>
    <property type="project" value="TreeGrafter"/>
</dbReference>
<dbReference type="Pfam" id="PF08486">
    <property type="entry name" value="SpoIID"/>
    <property type="match status" value="1"/>
</dbReference>
<dbReference type="eggNOG" id="COG2385">
    <property type="taxonomic scope" value="Bacteria"/>
</dbReference>
<dbReference type="InterPro" id="IPR051922">
    <property type="entry name" value="Bact_Sporulation_Assoc"/>
</dbReference>
<reference evidence="2 3" key="2">
    <citation type="journal article" date="2011" name="J. Bacteriol.">
        <title>Complete genome sequence of the anaerobic, halophilic alkalithermophile Natranaerobius thermophilus JW/NM-WN-LF.</title>
        <authorList>
            <person name="Zhao B."/>
            <person name="Mesbah N.M."/>
            <person name="Dalin E."/>
            <person name="Goodwin L."/>
            <person name="Nolan M."/>
            <person name="Pitluck S."/>
            <person name="Chertkov O."/>
            <person name="Brettin T.S."/>
            <person name="Han J."/>
            <person name="Larimer F.W."/>
            <person name="Land M.L."/>
            <person name="Hauser L."/>
            <person name="Kyrpides N."/>
            <person name="Wiegel J."/>
        </authorList>
    </citation>
    <scope>NUCLEOTIDE SEQUENCE [LARGE SCALE GENOMIC DNA]</scope>
    <source>
        <strain evidence="3">ATCC BAA-1301 / DSM 18059 / JW/NM-WN-LF</strain>
    </source>
</reference>
<name>B2A5L2_NATTJ</name>
<evidence type="ECO:0000313" key="3">
    <source>
        <dbReference type="Proteomes" id="UP000001683"/>
    </source>
</evidence>
<dbReference type="PANTHER" id="PTHR30032:SF4">
    <property type="entry name" value="AMIDASE ENHANCER"/>
    <property type="match status" value="1"/>
</dbReference>
<dbReference type="STRING" id="457570.Nther_1794"/>
<dbReference type="AlphaFoldDB" id="B2A5L2"/>
<sequence>MVRTTSLITLILLFSIVFIGLNYDVSVSADSPGITSNLDEVEVGILHREDDLESSIKLEPVYNNTDLEIKLNGTAIPVSNGADGVNIEKKSNRLLINGETIDEFNQGSSISITYPMKIGPISSKQISELESKVESQEEITNITTIQESGAKYLEMELTELDAINSIMKIINDRLSKKGYSYQGDYLVILEKSQDKQMIEQRKDEFNDLDSLHTISFGDKWALLTEIDQLTTAFSLINKYDINMDDFKIYGPGFYRNKDNTEVITIDRPGKISILLTGDYSETELMKLKELISDKTFLETNLVKEGSKGLLIGSFNETVDESLIKNYLTDHKGIASKIGGKYRTEFATVSLKDFTEGNDTYQKSSSQKDSSQIEEIIIHGNGNPIELENNNRSYRGKMKLRLKDNGFMVTNVVGLEDYLKSVVPSETYSSWDIEALKAQAVASRTYAIYSQQNNNYNDFDLTDCQNSQVYKGYQAENSKTTEAVNSTMGEAIYYNGDVINALYHSNSGGKTEDPENVWGSAIPYLSSVESSWDEEAEDSNSDIYNWEKQISREKISEKLNEDYDLGELKDIEILERTSAGRVKELIYRGTKGEEKIFGDKNRTPMGLKSTKFEKTSNREDTEVSIKTGTGRQKKYVERDQLYAVSADSSIPKEVTESQQEYYIKSGNGIREVRKILQFTFSGKGFGHGLGMSQWGAHGMALEGYNYREILNHYYSDQIIIE</sequence>
<dbReference type="InterPro" id="IPR013486">
    <property type="entry name" value="SpoIID/LytB"/>
</dbReference>
<dbReference type="InParanoid" id="B2A5L2"/>
<dbReference type="KEGG" id="nth:Nther_1794"/>
<dbReference type="GO" id="GO:0030435">
    <property type="term" value="P:sporulation resulting in formation of a cellular spore"/>
    <property type="evidence" value="ECO:0007669"/>
    <property type="project" value="InterPro"/>
</dbReference>
<evidence type="ECO:0000259" key="1">
    <source>
        <dbReference type="Pfam" id="PF08486"/>
    </source>
</evidence>
<dbReference type="EMBL" id="CP001034">
    <property type="protein sequence ID" value="ACB85366.1"/>
    <property type="molecule type" value="Genomic_DNA"/>
</dbReference>
<dbReference type="Proteomes" id="UP000001683">
    <property type="component" value="Chromosome"/>
</dbReference>
<dbReference type="InterPro" id="IPR013693">
    <property type="entry name" value="SpoIID/LytB_N"/>
</dbReference>
<reference evidence="2 3" key="1">
    <citation type="submission" date="2008-04" db="EMBL/GenBank/DDBJ databases">
        <title>Complete sequence of chromosome of Natranaerobius thermophilus JW/NM-WN-LF.</title>
        <authorList>
            <consortium name="US DOE Joint Genome Institute"/>
            <person name="Copeland A."/>
            <person name="Lucas S."/>
            <person name="Lapidus A."/>
            <person name="Glavina del Rio T."/>
            <person name="Dalin E."/>
            <person name="Tice H."/>
            <person name="Bruce D."/>
            <person name="Goodwin L."/>
            <person name="Pitluck S."/>
            <person name="Chertkov O."/>
            <person name="Brettin T."/>
            <person name="Detter J.C."/>
            <person name="Han C."/>
            <person name="Kuske C.R."/>
            <person name="Schmutz J."/>
            <person name="Larimer F."/>
            <person name="Land M."/>
            <person name="Hauser L."/>
            <person name="Kyrpides N."/>
            <person name="Lykidis A."/>
            <person name="Mesbah N.M."/>
            <person name="Wiegel J."/>
        </authorList>
    </citation>
    <scope>NUCLEOTIDE SEQUENCE [LARGE SCALE GENOMIC DNA]</scope>
    <source>
        <strain evidence="3">ATCC BAA-1301 / DSM 18059 / JW/NM-WN-LF</strain>
    </source>
</reference>
<dbReference type="RefSeq" id="WP_012448233.1">
    <property type="nucleotide sequence ID" value="NC_010718.1"/>
</dbReference>
<feature type="domain" description="Sporulation stage II protein D amidase enhancer LytB N-terminal" evidence="1">
    <location>
        <begin position="403"/>
        <end position="493"/>
    </location>
</feature>
<dbReference type="OrthoDB" id="9794671at2"/>